<accession>A0A1B3ZDG5</accession>
<dbReference type="AlphaFoldDB" id="A0A1B3ZDG5"/>
<evidence type="ECO:0000313" key="4">
    <source>
        <dbReference type="Proteomes" id="UP000094256"/>
    </source>
</evidence>
<dbReference type="InterPro" id="IPR010985">
    <property type="entry name" value="Ribbon_hlx_hlx"/>
</dbReference>
<dbReference type="SUPFAM" id="SSF47598">
    <property type="entry name" value="Ribbon-helix-helix"/>
    <property type="match status" value="1"/>
</dbReference>
<feature type="compositionally biased region" description="Basic and acidic residues" evidence="1">
    <location>
        <begin position="73"/>
        <end position="87"/>
    </location>
</feature>
<organism evidence="3 4">
    <name type="scientific">Sphingomonas panacis</name>
    <dbReference type="NCBI Taxonomy" id="1560345"/>
    <lineage>
        <taxon>Bacteria</taxon>
        <taxon>Pseudomonadati</taxon>
        <taxon>Pseudomonadota</taxon>
        <taxon>Alphaproteobacteria</taxon>
        <taxon>Sphingomonadales</taxon>
        <taxon>Sphingomonadaceae</taxon>
        <taxon>Sphingomonas</taxon>
    </lineage>
</organism>
<feature type="domain" description="Antitoxin FitA-like ribbon-helix-helix" evidence="2">
    <location>
        <begin position="3"/>
        <end position="38"/>
    </location>
</feature>
<dbReference type="Pfam" id="PF22513">
    <property type="entry name" value="FitA-like_RHH"/>
    <property type="match status" value="1"/>
</dbReference>
<reference evidence="3 4" key="1">
    <citation type="submission" date="2016-01" db="EMBL/GenBank/DDBJ databases">
        <title>Complete genome and mega plasmid sequence of Sphingomonas panacis DCY99 elicits systemic resistance in rice to Xanthomonas oryzae.</title>
        <authorList>
            <person name="Kim Y.J."/>
            <person name="Yang D.C."/>
            <person name="Sing P."/>
        </authorList>
    </citation>
    <scope>NUCLEOTIDE SEQUENCE [LARGE SCALE GENOMIC DNA]</scope>
    <source>
        <strain evidence="3 4">DCY99</strain>
    </source>
</reference>
<dbReference type="Proteomes" id="UP000094256">
    <property type="component" value="Chromosome"/>
</dbReference>
<dbReference type="InterPro" id="IPR053853">
    <property type="entry name" value="FitA-like_RHH"/>
</dbReference>
<protein>
    <recommendedName>
        <fullName evidence="2">Antitoxin FitA-like ribbon-helix-helix domain-containing protein</fullName>
    </recommendedName>
</protein>
<proteinExistence type="predicted"/>
<dbReference type="OrthoDB" id="2389872at2"/>
<dbReference type="KEGG" id="span:AWL63_17465"/>
<evidence type="ECO:0000259" key="2">
    <source>
        <dbReference type="Pfam" id="PF22513"/>
    </source>
</evidence>
<feature type="region of interest" description="Disordered" evidence="1">
    <location>
        <begin position="62"/>
        <end position="87"/>
    </location>
</feature>
<gene>
    <name evidence="3" type="ORF">AWL63_17465</name>
</gene>
<name>A0A1B3ZDG5_9SPHN</name>
<sequence length="87" mass="9708">MGQVLIRNLDDGLLEDFRRAAKDGGRSLEAELRDALQRSRPVPKRMSKEELVALSRRMRALTPPGAGEVDSTEIIREARDRGYGASE</sequence>
<dbReference type="RefSeq" id="WP_069205994.1">
    <property type="nucleotide sequence ID" value="NZ_CP014168.1"/>
</dbReference>
<dbReference type="GO" id="GO:0006355">
    <property type="term" value="P:regulation of DNA-templated transcription"/>
    <property type="evidence" value="ECO:0007669"/>
    <property type="project" value="InterPro"/>
</dbReference>
<evidence type="ECO:0000256" key="1">
    <source>
        <dbReference type="SAM" id="MobiDB-lite"/>
    </source>
</evidence>
<evidence type="ECO:0000313" key="3">
    <source>
        <dbReference type="EMBL" id="AOH85460.1"/>
    </source>
</evidence>
<dbReference type="EMBL" id="CP014168">
    <property type="protein sequence ID" value="AOH85460.1"/>
    <property type="molecule type" value="Genomic_DNA"/>
</dbReference>
<keyword evidence="4" id="KW-1185">Reference proteome</keyword>
<dbReference type="STRING" id="1560345.AWL63_17465"/>